<dbReference type="EMBL" id="JAMXLT020000004">
    <property type="protein sequence ID" value="MDW8548026.1"/>
    <property type="molecule type" value="Genomic_DNA"/>
</dbReference>
<dbReference type="Proteomes" id="UP001204439">
    <property type="component" value="Unassembled WGS sequence"/>
</dbReference>
<protein>
    <submittedName>
        <fullName evidence="2">ATP-binding protein</fullName>
    </submittedName>
</protein>
<name>A0ABU4JES3_9FLAO</name>
<keyword evidence="1" id="KW-0812">Transmembrane</keyword>
<dbReference type="Gene3D" id="3.30.565.10">
    <property type="entry name" value="Histidine kinase-like ATPase, C-terminal domain"/>
    <property type="match status" value="1"/>
</dbReference>
<dbReference type="RefSeq" id="WP_063969645.1">
    <property type="nucleotide sequence ID" value="NZ_JAMXLT020000004.1"/>
</dbReference>
<keyword evidence="2" id="KW-0547">Nucleotide-binding</keyword>
<comment type="caution">
    <text evidence="2">The sequence shown here is derived from an EMBL/GenBank/DDBJ whole genome shotgun (WGS) entry which is preliminary data.</text>
</comment>
<evidence type="ECO:0000313" key="2">
    <source>
        <dbReference type="EMBL" id="MDW8548026.1"/>
    </source>
</evidence>
<proteinExistence type="predicted"/>
<accession>A0ABU4JES3</accession>
<keyword evidence="1" id="KW-0472">Membrane</keyword>
<organism evidence="2 3">
    <name type="scientific">Epilithonimonas ginsengisoli</name>
    <dbReference type="NCBI Taxonomy" id="1245592"/>
    <lineage>
        <taxon>Bacteria</taxon>
        <taxon>Pseudomonadati</taxon>
        <taxon>Bacteroidota</taxon>
        <taxon>Flavobacteriia</taxon>
        <taxon>Flavobacteriales</taxon>
        <taxon>Weeksellaceae</taxon>
        <taxon>Chryseobacterium group</taxon>
        <taxon>Epilithonimonas</taxon>
    </lineage>
</organism>
<reference evidence="2 3" key="1">
    <citation type="submission" date="2023-11" db="EMBL/GenBank/DDBJ databases">
        <title>First isolation, identification, and characterization of non-pathogenic Epilithonimonas ginsengisoli isolated from diseased farmed rainbow trout (Oncorhynchus mykiss) in Chile.</title>
        <authorList>
            <person name="Miranda C.D."/>
            <person name="Irgang R."/>
            <person name="Concha C."/>
            <person name="Rojas R."/>
            <person name="Avendano R."/>
        </authorList>
    </citation>
    <scope>NUCLEOTIDE SEQUENCE [LARGE SCALE GENOMIC DNA]</scope>
    <source>
        <strain evidence="2 3">FP99</strain>
    </source>
</reference>
<dbReference type="InterPro" id="IPR036890">
    <property type="entry name" value="HATPase_C_sf"/>
</dbReference>
<dbReference type="GO" id="GO:0005524">
    <property type="term" value="F:ATP binding"/>
    <property type="evidence" value="ECO:0007669"/>
    <property type="project" value="UniProtKB-KW"/>
</dbReference>
<dbReference type="Gene3D" id="1.25.40.10">
    <property type="entry name" value="Tetratricopeptide repeat domain"/>
    <property type="match status" value="1"/>
</dbReference>
<evidence type="ECO:0000256" key="1">
    <source>
        <dbReference type="SAM" id="Phobius"/>
    </source>
</evidence>
<feature type="transmembrane region" description="Helical" evidence="1">
    <location>
        <begin position="330"/>
        <end position="350"/>
    </location>
</feature>
<evidence type="ECO:0000313" key="3">
    <source>
        <dbReference type="Proteomes" id="UP001204439"/>
    </source>
</evidence>
<keyword evidence="2" id="KW-0067">ATP-binding</keyword>
<sequence>MFLIGCSKKEVPKSSTSSKEQINPYYEKAFVFMDKDSDSSFYYLNKARELFQKRNDSFGLGKSFVNMAIIQEKEGDNFGSIETSLVASQFFKGKDTAHYGFLFCNYNNLGIASANLKNYKDAKKFYDKAFLFTKDPIDKMALANNLAIVFHNESNYKKAVAIYSKLLDSVGLKSEFYPKLLLNFTRSKWFDDRNYDPVHNYLLAEKLSENLDDDWTKDAAYAYLSSYYLNNNIDSARMYSNKMLDLAQKLKYPADQLEALQNLIKISDGTKAQKYFEDYSRIQDSLINAQNKAKNQFALIRFESEKAKADNLKLQKEHDAHEYQVERQKLIIGLLLLFFILTSIISYIWIKKRREKQALEANNMLQEQRLDFSKKVHDVVANGIYEVMTTIENQSNIPKEKILDKLELMYEKSRDLSYDDALQQDFNQRILGLVSSFDNDRTKIILIGNDCSFWTSIDGSTREELFQIIRELLVNMKKHSQATQVILRFINENNFREIKYIDNGVGLSESFVEKNGFTNMRSRLEGNAKLEIEESISGLKLSIKF</sequence>
<dbReference type="SUPFAM" id="SSF55874">
    <property type="entry name" value="ATPase domain of HSP90 chaperone/DNA topoisomerase II/histidine kinase"/>
    <property type="match status" value="1"/>
</dbReference>
<gene>
    <name evidence="2" type="ORF">NG800_003820</name>
</gene>
<keyword evidence="1" id="KW-1133">Transmembrane helix</keyword>
<dbReference type="InterPro" id="IPR011990">
    <property type="entry name" value="TPR-like_helical_dom_sf"/>
</dbReference>
<keyword evidence="3" id="KW-1185">Reference proteome</keyword>
<dbReference type="SUPFAM" id="SSF48452">
    <property type="entry name" value="TPR-like"/>
    <property type="match status" value="1"/>
</dbReference>